<feature type="transmembrane region" description="Helical" evidence="5">
    <location>
        <begin position="30"/>
        <end position="50"/>
    </location>
</feature>
<evidence type="ECO:0000256" key="1">
    <source>
        <dbReference type="ARBA" id="ARBA00022723"/>
    </source>
</evidence>
<feature type="transmembrane region" description="Helical" evidence="5">
    <location>
        <begin position="172"/>
        <end position="192"/>
    </location>
</feature>
<keyword evidence="2 4" id="KW-0863">Zinc-finger</keyword>
<evidence type="ECO:0000256" key="4">
    <source>
        <dbReference type="PROSITE-ProRule" id="PRU00175"/>
    </source>
</evidence>
<dbReference type="InterPro" id="IPR017907">
    <property type="entry name" value="Znf_RING_CS"/>
</dbReference>
<evidence type="ECO:0000256" key="3">
    <source>
        <dbReference type="ARBA" id="ARBA00022833"/>
    </source>
</evidence>
<keyword evidence="3" id="KW-0862">Zinc</keyword>
<dbReference type="Proteomes" id="UP001305779">
    <property type="component" value="Unassembled WGS sequence"/>
</dbReference>
<proteinExistence type="predicted"/>
<evidence type="ECO:0000256" key="5">
    <source>
        <dbReference type="SAM" id="Phobius"/>
    </source>
</evidence>
<keyword evidence="1" id="KW-0479">Metal-binding</keyword>
<evidence type="ECO:0000313" key="8">
    <source>
        <dbReference type="Proteomes" id="UP001305779"/>
    </source>
</evidence>
<dbReference type="SUPFAM" id="SSF57850">
    <property type="entry name" value="RING/U-box"/>
    <property type="match status" value="1"/>
</dbReference>
<dbReference type="Pfam" id="PF13923">
    <property type="entry name" value="zf-C3HC4_2"/>
    <property type="match status" value="1"/>
</dbReference>
<keyword evidence="8" id="KW-1185">Reference proteome</keyword>
<accession>A0ABR0EQ72</accession>
<name>A0ABR0EQ72_ZASCE</name>
<dbReference type="PROSITE" id="PS00518">
    <property type="entry name" value="ZF_RING_1"/>
    <property type="match status" value="1"/>
</dbReference>
<gene>
    <name evidence="7" type="ORF">PRZ48_004560</name>
</gene>
<comment type="caution">
    <text evidence="7">The sequence shown here is derived from an EMBL/GenBank/DDBJ whole genome shotgun (WGS) entry which is preliminary data.</text>
</comment>
<feature type="domain" description="RING-type" evidence="6">
    <location>
        <begin position="80"/>
        <end position="119"/>
    </location>
</feature>
<organism evidence="7 8">
    <name type="scientific">Zasmidium cellare</name>
    <name type="common">Wine cellar mold</name>
    <name type="synonym">Racodium cellare</name>
    <dbReference type="NCBI Taxonomy" id="395010"/>
    <lineage>
        <taxon>Eukaryota</taxon>
        <taxon>Fungi</taxon>
        <taxon>Dikarya</taxon>
        <taxon>Ascomycota</taxon>
        <taxon>Pezizomycotina</taxon>
        <taxon>Dothideomycetes</taxon>
        <taxon>Dothideomycetidae</taxon>
        <taxon>Mycosphaerellales</taxon>
        <taxon>Mycosphaerellaceae</taxon>
        <taxon>Zasmidium</taxon>
    </lineage>
</organism>
<evidence type="ECO:0000313" key="7">
    <source>
        <dbReference type="EMBL" id="KAK4503645.1"/>
    </source>
</evidence>
<keyword evidence="5" id="KW-0812">Transmembrane</keyword>
<evidence type="ECO:0000259" key="6">
    <source>
        <dbReference type="PROSITE" id="PS50089"/>
    </source>
</evidence>
<reference evidence="7 8" key="1">
    <citation type="journal article" date="2023" name="G3 (Bethesda)">
        <title>A chromosome-level genome assembly of Zasmidium syzygii isolated from banana leaves.</title>
        <authorList>
            <person name="van Westerhoven A.C."/>
            <person name="Mehrabi R."/>
            <person name="Talebi R."/>
            <person name="Steentjes M.B.F."/>
            <person name="Corcolon B."/>
            <person name="Chong P.A."/>
            <person name="Kema G.H.J."/>
            <person name="Seidl M.F."/>
        </authorList>
    </citation>
    <scope>NUCLEOTIDE SEQUENCE [LARGE SCALE GENOMIC DNA]</scope>
    <source>
        <strain evidence="7 8">P124</strain>
    </source>
</reference>
<keyword evidence="5" id="KW-0472">Membrane</keyword>
<dbReference type="PROSITE" id="PS50089">
    <property type="entry name" value="ZF_RING_2"/>
    <property type="match status" value="1"/>
</dbReference>
<dbReference type="EMBL" id="JAXOVC010000003">
    <property type="protein sequence ID" value="KAK4503645.1"/>
    <property type="molecule type" value="Genomic_DNA"/>
</dbReference>
<dbReference type="SMART" id="SM00184">
    <property type="entry name" value="RING"/>
    <property type="match status" value="1"/>
</dbReference>
<feature type="transmembrane region" description="Helical" evidence="5">
    <location>
        <begin position="138"/>
        <end position="160"/>
    </location>
</feature>
<evidence type="ECO:0000256" key="2">
    <source>
        <dbReference type="ARBA" id="ARBA00022771"/>
    </source>
</evidence>
<dbReference type="Gene3D" id="3.30.40.10">
    <property type="entry name" value="Zinc/RING finger domain, C3HC4 (zinc finger)"/>
    <property type="match status" value="1"/>
</dbReference>
<sequence>MQNGYFIIPTMTPLNNSKAYEDPSERWMPLYAFAALLFGCTSFIFCPILHQEELFLLPTRRQFLLSGIRTSTQQESLGFCPICRDRLFEAVRLPCSHIYCDDCIRATFNTEQGRCPYCQQLLFCESIPWNEIADRAKFTFWCIALVGFLTLNLWASARYLGWRSEMMWRYDYFLEIELMVQLVFVAVMSWIFPVPAMSEHEELD</sequence>
<dbReference type="InterPro" id="IPR013083">
    <property type="entry name" value="Znf_RING/FYVE/PHD"/>
</dbReference>
<keyword evidence="5" id="KW-1133">Transmembrane helix</keyword>
<dbReference type="InterPro" id="IPR001841">
    <property type="entry name" value="Znf_RING"/>
</dbReference>
<protein>
    <recommendedName>
        <fullName evidence="6">RING-type domain-containing protein</fullName>
    </recommendedName>
</protein>